<comment type="similarity">
    <text evidence="2">Belongs to the TspO/BZRP family.</text>
</comment>
<dbReference type="PIRSF" id="PIRSF005859">
    <property type="entry name" value="PBR"/>
    <property type="match status" value="1"/>
</dbReference>
<comment type="subcellular location">
    <subcellularLocation>
        <location evidence="1">Membrane</location>
        <topology evidence="1">Multi-pass membrane protein</topology>
    </subcellularLocation>
</comment>
<evidence type="ECO:0000313" key="8">
    <source>
        <dbReference type="Proteomes" id="UP001216510"/>
    </source>
</evidence>
<evidence type="ECO:0000256" key="5">
    <source>
        <dbReference type="ARBA" id="ARBA00023136"/>
    </source>
</evidence>
<dbReference type="InterPro" id="IPR038330">
    <property type="entry name" value="TspO/MBR-related_sf"/>
</dbReference>
<dbReference type="EMBL" id="CP119083">
    <property type="protein sequence ID" value="WEF34748.1"/>
    <property type="molecule type" value="Genomic_DNA"/>
</dbReference>
<keyword evidence="8" id="KW-1185">Reference proteome</keyword>
<evidence type="ECO:0000256" key="1">
    <source>
        <dbReference type="ARBA" id="ARBA00004141"/>
    </source>
</evidence>
<dbReference type="Gene3D" id="1.20.1260.100">
    <property type="entry name" value="TspO/MBR protein"/>
    <property type="match status" value="1"/>
</dbReference>
<dbReference type="Proteomes" id="UP001216510">
    <property type="component" value="Chromosome"/>
</dbReference>
<name>A0ABY8BHA9_9BURK</name>
<evidence type="ECO:0000313" key="7">
    <source>
        <dbReference type="EMBL" id="WEF34748.1"/>
    </source>
</evidence>
<protein>
    <submittedName>
        <fullName evidence="7">Tryptophan-rich sensory protein</fullName>
    </submittedName>
</protein>
<evidence type="ECO:0000256" key="3">
    <source>
        <dbReference type="ARBA" id="ARBA00022692"/>
    </source>
</evidence>
<feature type="transmembrane region" description="Helical" evidence="6">
    <location>
        <begin position="108"/>
        <end position="129"/>
    </location>
</feature>
<keyword evidence="5 6" id="KW-0472">Membrane</keyword>
<accession>A0ABY8BHA9</accession>
<reference evidence="7 8" key="1">
    <citation type="submission" date="2023-02" db="EMBL/GenBank/DDBJ databases">
        <title>Gemone sequence of Telluria chitinolytica ACM 3522T.</title>
        <authorList>
            <person name="Frediansyah A."/>
            <person name="Miess H."/>
            <person name="Gross H."/>
        </authorList>
    </citation>
    <scope>NUCLEOTIDE SEQUENCE [LARGE SCALE GENOMIC DNA]</scope>
    <source>
        <strain evidence="7 8">ACM 3522</strain>
    </source>
</reference>
<dbReference type="PANTHER" id="PTHR10057">
    <property type="entry name" value="PERIPHERAL-TYPE BENZODIAZEPINE RECEPTOR"/>
    <property type="match status" value="1"/>
</dbReference>
<evidence type="ECO:0000256" key="2">
    <source>
        <dbReference type="ARBA" id="ARBA00007524"/>
    </source>
</evidence>
<organism evidence="7 8">
    <name type="scientific">Pseudoduganella chitinolytica</name>
    <dbReference type="NCBI Taxonomy" id="34070"/>
    <lineage>
        <taxon>Bacteria</taxon>
        <taxon>Pseudomonadati</taxon>
        <taxon>Pseudomonadota</taxon>
        <taxon>Betaproteobacteria</taxon>
        <taxon>Burkholderiales</taxon>
        <taxon>Oxalobacteraceae</taxon>
        <taxon>Telluria group</taxon>
        <taxon>Pseudoduganella</taxon>
    </lineage>
</organism>
<feature type="transmembrane region" description="Helical" evidence="6">
    <location>
        <begin position="136"/>
        <end position="157"/>
    </location>
</feature>
<feature type="transmembrane region" description="Helical" evidence="6">
    <location>
        <begin position="54"/>
        <end position="72"/>
    </location>
</feature>
<feature type="transmembrane region" description="Helical" evidence="6">
    <location>
        <begin position="84"/>
        <end position="102"/>
    </location>
</feature>
<evidence type="ECO:0000256" key="6">
    <source>
        <dbReference type="SAM" id="Phobius"/>
    </source>
</evidence>
<gene>
    <name evidence="7" type="ORF">PX653_08290</name>
</gene>
<sequence length="166" mass="18605">MNTKSLTWNVKTLAAWLAVTFIAAALGAWASRDAPEFYGQLVKPDWAPPTGVFGPVWTLLYLAMGVAAWLVWKLRGWRTAPRTLILYLVQLAANALWSWLFFGWHLGAAAFGEVIVLWLLVLATTVCFWRARRVAGVLLLPYLAWVTFASALTYAVWQRNPQLLGV</sequence>
<dbReference type="RefSeq" id="WP_277417420.1">
    <property type="nucleotide sequence ID" value="NZ_CP119083.1"/>
</dbReference>
<dbReference type="InterPro" id="IPR004307">
    <property type="entry name" value="TspO_MBR"/>
</dbReference>
<dbReference type="PANTHER" id="PTHR10057:SF0">
    <property type="entry name" value="TRANSLOCATOR PROTEIN"/>
    <property type="match status" value="1"/>
</dbReference>
<keyword evidence="3 6" id="KW-0812">Transmembrane</keyword>
<keyword evidence="4 6" id="KW-1133">Transmembrane helix</keyword>
<proteinExistence type="inferred from homology"/>
<evidence type="ECO:0000256" key="4">
    <source>
        <dbReference type="ARBA" id="ARBA00022989"/>
    </source>
</evidence>
<dbReference type="CDD" id="cd15904">
    <property type="entry name" value="TSPO_MBR"/>
    <property type="match status" value="1"/>
</dbReference>
<dbReference type="Pfam" id="PF03073">
    <property type="entry name" value="TspO_MBR"/>
    <property type="match status" value="1"/>
</dbReference>